<protein>
    <recommendedName>
        <fullName evidence="4">tRNA 5-hydroxyuridine methyltransferase</fullName>
        <ecNumber evidence="4">2.1.1.-</ecNumber>
    </recommendedName>
    <alternativeName>
        <fullName evidence="4">ho5U methyltransferase</fullName>
    </alternativeName>
</protein>
<dbReference type="HAMAP" id="MF_02217">
    <property type="entry name" value="TrmR_methyltr"/>
    <property type="match status" value="1"/>
</dbReference>
<comment type="caution">
    <text evidence="5">The sequence shown here is derived from an EMBL/GenBank/DDBJ whole genome shotgun (WGS) entry which is preliminary data.</text>
</comment>
<feature type="binding site" evidence="4">
    <location>
        <position position="114"/>
    </location>
    <ligand>
        <name>Mg(2+)</name>
        <dbReference type="ChEBI" id="CHEBI:18420"/>
    </ligand>
</feature>
<keyword evidence="3 4" id="KW-0949">S-adenosyl-L-methionine</keyword>
<dbReference type="GO" id="GO:0008171">
    <property type="term" value="F:O-methyltransferase activity"/>
    <property type="evidence" value="ECO:0007669"/>
    <property type="project" value="InterPro"/>
</dbReference>
<dbReference type="InterPro" id="IPR002935">
    <property type="entry name" value="SAM_O-MeTrfase"/>
</dbReference>
<feature type="binding site" evidence="4">
    <location>
        <position position="114"/>
    </location>
    <ligand>
        <name>S-adenosyl-L-methionine</name>
        <dbReference type="ChEBI" id="CHEBI:59789"/>
    </ligand>
</feature>
<feature type="binding site" evidence="4">
    <location>
        <position position="68"/>
    </location>
    <ligand>
        <name>S-adenosyl-L-methionine</name>
        <dbReference type="ChEBI" id="CHEBI:59789"/>
    </ligand>
</feature>
<evidence type="ECO:0000256" key="2">
    <source>
        <dbReference type="ARBA" id="ARBA00022679"/>
    </source>
</evidence>
<dbReference type="CDD" id="cd02440">
    <property type="entry name" value="AdoMet_MTases"/>
    <property type="match status" value="1"/>
</dbReference>
<evidence type="ECO:0000256" key="1">
    <source>
        <dbReference type="ARBA" id="ARBA00022603"/>
    </source>
</evidence>
<dbReference type="AlphaFoldDB" id="A0A840UP44"/>
<dbReference type="Pfam" id="PF01596">
    <property type="entry name" value="Methyltransf_3"/>
    <property type="match status" value="1"/>
</dbReference>
<name>A0A840UP44_9FIRM</name>
<keyword evidence="6" id="KW-1185">Reference proteome</keyword>
<feature type="binding site" evidence="4">
    <location>
        <position position="141"/>
    </location>
    <ligand>
        <name>Mg(2+)</name>
        <dbReference type="ChEBI" id="CHEBI:18420"/>
    </ligand>
</feature>
<keyword evidence="4" id="KW-0460">Magnesium</keyword>
<dbReference type="PANTHER" id="PTHR43836">
    <property type="entry name" value="CATECHOL O-METHYLTRANSFERASE 1-RELATED"/>
    <property type="match status" value="1"/>
</dbReference>
<sequence>MNALLQEMQIFAKDNNVPIIKPSAAEILCRTVAEQKSQRILEIGTAIGYSALLMAQNAADNVEIITLELSAGRIATARNFINKSPYKKNITIIAGDAEESLHKLSGKFDFVFIDAAKGQYIKYLQAVLPLLTDAGIIAADNVMFRGYVESSEKPPRRYKTIVKRLREYLQEINELNELETIIYHENDGLAISKKRI</sequence>
<feature type="binding site" evidence="4">
    <location>
        <begin position="96"/>
        <end position="97"/>
    </location>
    <ligand>
        <name>S-adenosyl-L-methionine</name>
        <dbReference type="ChEBI" id="CHEBI:59789"/>
    </ligand>
</feature>
<dbReference type="Proteomes" id="UP000559117">
    <property type="component" value="Unassembled WGS sequence"/>
</dbReference>
<accession>A0A840UP44</accession>
<dbReference type="GO" id="GO:0016300">
    <property type="term" value="F:tRNA (uridine) methyltransferase activity"/>
    <property type="evidence" value="ECO:0007669"/>
    <property type="project" value="UniProtKB-UniRule"/>
</dbReference>
<keyword evidence="4" id="KW-0819">tRNA processing</keyword>
<comment type="catalytic activity">
    <reaction evidence="4">
        <text>5-hydroxyuridine(34) in tRNA + S-adenosyl-L-methionine = 5-methoxyuridine(34) in tRNA + S-adenosyl-L-homocysteine + H(+)</text>
        <dbReference type="Rhea" id="RHEA:60524"/>
        <dbReference type="Rhea" id="RHEA-COMP:13381"/>
        <dbReference type="Rhea" id="RHEA-COMP:15591"/>
        <dbReference type="ChEBI" id="CHEBI:15378"/>
        <dbReference type="ChEBI" id="CHEBI:57856"/>
        <dbReference type="ChEBI" id="CHEBI:59789"/>
        <dbReference type="ChEBI" id="CHEBI:136877"/>
        <dbReference type="ChEBI" id="CHEBI:143860"/>
    </reaction>
</comment>
<dbReference type="EMBL" id="JACHFH010000011">
    <property type="protein sequence ID" value="MBB5335982.1"/>
    <property type="molecule type" value="Genomic_DNA"/>
</dbReference>
<feature type="binding site" evidence="4">
    <location>
        <position position="20"/>
    </location>
    <ligand>
        <name>S-adenosyl-L-methionine</name>
        <dbReference type="ChEBI" id="CHEBI:59789"/>
    </ligand>
</feature>
<reference evidence="5 6" key="1">
    <citation type="submission" date="2020-08" db="EMBL/GenBank/DDBJ databases">
        <title>Genomic Encyclopedia of Type Strains, Phase IV (KMG-IV): sequencing the most valuable type-strain genomes for metagenomic binning, comparative biology and taxonomic classification.</title>
        <authorList>
            <person name="Goeker M."/>
        </authorList>
    </citation>
    <scope>NUCLEOTIDE SEQUENCE [LARGE SCALE GENOMIC DNA]</scope>
    <source>
        <strain evidence="5 6">DSM 24661</strain>
    </source>
</reference>
<comment type="function">
    <text evidence="4">Catalyzes the methylation of 5-hydroxyuridine (ho5U) to form 5-methoxyuridine (mo5U) at position 34 in tRNAs.</text>
</comment>
<keyword evidence="1 4" id="KW-0489">Methyltransferase</keyword>
<dbReference type="InterPro" id="IPR043675">
    <property type="entry name" value="TrmR_methyltr"/>
</dbReference>
<dbReference type="GO" id="GO:0030488">
    <property type="term" value="P:tRNA methylation"/>
    <property type="evidence" value="ECO:0007669"/>
    <property type="project" value="UniProtKB-UniRule"/>
</dbReference>
<keyword evidence="2 4" id="KW-0808">Transferase</keyword>
<evidence type="ECO:0000313" key="5">
    <source>
        <dbReference type="EMBL" id="MBB5335982.1"/>
    </source>
</evidence>
<dbReference type="PANTHER" id="PTHR43836:SF2">
    <property type="entry name" value="CATECHOL O-METHYLTRANSFERASE 1-RELATED"/>
    <property type="match status" value="1"/>
</dbReference>
<feature type="binding site" evidence="4">
    <location>
        <position position="140"/>
    </location>
    <ligand>
        <name>Mg(2+)</name>
        <dbReference type="ChEBI" id="CHEBI:18420"/>
    </ligand>
</feature>
<dbReference type="Gene3D" id="3.40.50.150">
    <property type="entry name" value="Vaccinia Virus protein VP39"/>
    <property type="match status" value="1"/>
</dbReference>
<dbReference type="SUPFAM" id="SSF53335">
    <property type="entry name" value="S-adenosyl-L-methionine-dependent methyltransferases"/>
    <property type="match status" value="1"/>
</dbReference>
<proteinExistence type="inferred from homology"/>
<gene>
    <name evidence="4" type="primary">trmR</name>
    <name evidence="5" type="ORF">HNR32_001126</name>
</gene>
<dbReference type="EC" id="2.1.1.-" evidence="4"/>
<dbReference type="PROSITE" id="PS51682">
    <property type="entry name" value="SAM_OMT_I"/>
    <property type="match status" value="1"/>
</dbReference>
<evidence type="ECO:0000256" key="3">
    <source>
        <dbReference type="ARBA" id="ARBA00022691"/>
    </source>
</evidence>
<dbReference type="RefSeq" id="WP_183860504.1">
    <property type="nucleotide sequence ID" value="NZ_JACHFH010000011.1"/>
</dbReference>
<dbReference type="InterPro" id="IPR029063">
    <property type="entry name" value="SAM-dependent_MTases_sf"/>
</dbReference>
<feature type="binding site" evidence="4">
    <location>
        <position position="50"/>
    </location>
    <ligand>
        <name>S-adenosyl-L-methionine</name>
        <dbReference type="ChEBI" id="CHEBI:59789"/>
    </ligand>
</feature>
<keyword evidence="4" id="KW-0479">Metal-binding</keyword>
<evidence type="ECO:0000313" key="6">
    <source>
        <dbReference type="Proteomes" id="UP000559117"/>
    </source>
</evidence>
<dbReference type="GO" id="GO:0000287">
    <property type="term" value="F:magnesium ion binding"/>
    <property type="evidence" value="ECO:0007669"/>
    <property type="project" value="UniProtKB-UniRule"/>
</dbReference>
<organism evidence="5 6">
    <name type="scientific">Pectinatus brassicae</name>
    <dbReference type="NCBI Taxonomy" id="862415"/>
    <lineage>
        <taxon>Bacteria</taxon>
        <taxon>Bacillati</taxon>
        <taxon>Bacillota</taxon>
        <taxon>Negativicutes</taxon>
        <taxon>Selenomonadales</taxon>
        <taxon>Selenomonadaceae</taxon>
        <taxon>Pectinatus</taxon>
    </lineage>
</organism>
<comment type="subunit">
    <text evidence="4">Homodimer.</text>
</comment>
<evidence type="ECO:0000256" key="4">
    <source>
        <dbReference type="HAMAP-Rule" id="MF_02217"/>
    </source>
</evidence>
<comment type="similarity">
    <text evidence="4">Belongs to the class I-like SAM-binding methyltransferase superfamily. Cation-dependent O-methyltransferase family.</text>
</comment>